<evidence type="ECO:0000313" key="2">
    <source>
        <dbReference type="Proteomes" id="UP001595557"/>
    </source>
</evidence>
<name>A0ABV7I876_9RHOB</name>
<accession>A0ABV7I876</accession>
<dbReference type="RefSeq" id="WP_207471226.1">
    <property type="nucleotide sequence ID" value="NZ_JAFNAW010000064.1"/>
</dbReference>
<sequence>MAGEIVCPMCQGPTDPAAFDAMIWDLIRERDLSEEAESVLRAVWAGGGRPVEAEAIFDELYCWDAEGGPSLTRMYQDLRAGAAELADKLLGTGLAVVRASRRPGWMIKFTNGGAYV</sequence>
<dbReference type="Proteomes" id="UP001595557">
    <property type="component" value="Unassembled WGS sequence"/>
</dbReference>
<gene>
    <name evidence="1" type="ORF">ACFOD7_01965</name>
</gene>
<organism evidence="1 2">
    <name type="scientific">Paracoccus fontiphilus</name>
    <dbReference type="NCBI Taxonomy" id="1815556"/>
    <lineage>
        <taxon>Bacteria</taxon>
        <taxon>Pseudomonadati</taxon>
        <taxon>Pseudomonadota</taxon>
        <taxon>Alphaproteobacteria</taxon>
        <taxon>Rhodobacterales</taxon>
        <taxon>Paracoccaceae</taxon>
        <taxon>Paracoccus</taxon>
    </lineage>
</organism>
<protein>
    <submittedName>
        <fullName evidence="1">Uncharacterized protein</fullName>
    </submittedName>
</protein>
<reference evidence="2" key="1">
    <citation type="journal article" date="2019" name="Int. J. Syst. Evol. Microbiol.">
        <title>The Global Catalogue of Microorganisms (GCM) 10K type strain sequencing project: providing services to taxonomists for standard genome sequencing and annotation.</title>
        <authorList>
            <consortium name="The Broad Institute Genomics Platform"/>
            <consortium name="The Broad Institute Genome Sequencing Center for Infectious Disease"/>
            <person name="Wu L."/>
            <person name="Ma J."/>
        </authorList>
    </citation>
    <scope>NUCLEOTIDE SEQUENCE [LARGE SCALE GENOMIC DNA]</scope>
    <source>
        <strain evidence="2">KCTC 52239</strain>
    </source>
</reference>
<keyword evidence="2" id="KW-1185">Reference proteome</keyword>
<comment type="caution">
    <text evidence="1">The sequence shown here is derived from an EMBL/GenBank/DDBJ whole genome shotgun (WGS) entry which is preliminary data.</text>
</comment>
<evidence type="ECO:0000313" key="1">
    <source>
        <dbReference type="EMBL" id="MFC3166812.1"/>
    </source>
</evidence>
<proteinExistence type="predicted"/>
<dbReference type="EMBL" id="JBHRTE010000007">
    <property type="protein sequence ID" value="MFC3166812.1"/>
    <property type="molecule type" value="Genomic_DNA"/>
</dbReference>